<keyword evidence="1" id="KW-0472">Membrane</keyword>
<dbReference type="Proteomes" id="UP000247569">
    <property type="component" value="Unassembled WGS sequence"/>
</dbReference>
<dbReference type="EMBL" id="QJKF01000034">
    <property type="protein sequence ID" value="PXX52239.1"/>
    <property type="molecule type" value="Genomic_DNA"/>
</dbReference>
<organism evidence="2 3">
    <name type="scientific">Nocardia tenerifensis</name>
    <dbReference type="NCBI Taxonomy" id="228006"/>
    <lineage>
        <taxon>Bacteria</taxon>
        <taxon>Bacillati</taxon>
        <taxon>Actinomycetota</taxon>
        <taxon>Actinomycetes</taxon>
        <taxon>Mycobacteriales</taxon>
        <taxon>Nocardiaceae</taxon>
        <taxon>Nocardia</taxon>
    </lineage>
</organism>
<proteinExistence type="predicted"/>
<feature type="transmembrane region" description="Helical" evidence="1">
    <location>
        <begin position="30"/>
        <end position="48"/>
    </location>
</feature>
<keyword evidence="1" id="KW-0812">Transmembrane</keyword>
<dbReference type="AlphaFoldDB" id="A0A318JJX6"/>
<name>A0A318JJX6_9NOCA</name>
<gene>
    <name evidence="2" type="ORF">DFR70_13417</name>
</gene>
<protein>
    <submittedName>
        <fullName evidence="2">Uncharacterized protein</fullName>
    </submittedName>
</protein>
<evidence type="ECO:0000313" key="2">
    <source>
        <dbReference type="EMBL" id="PXX52239.1"/>
    </source>
</evidence>
<comment type="caution">
    <text evidence="2">The sequence shown here is derived from an EMBL/GenBank/DDBJ whole genome shotgun (WGS) entry which is preliminary data.</text>
</comment>
<keyword evidence="3" id="KW-1185">Reference proteome</keyword>
<sequence>MGVPAWAVAAVTVAIVAALADPEPFSKIAAIVGVAAATAILIAIGRLGDAPSGPSA</sequence>
<keyword evidence="1" id="KW-1133">Transmembrane helix</keyword>
<reference evidence="2 3" key="1">
    <citation type="submission" date="2018-05" db="EMBL/GenBank/DDBJ databases">
        <title>Genomic Encyclopedia of Type Strains, Phase IV (KMG-IV): sequencing the most valuable type-strain genomes for metagenomic binning, comparative biology and taxonomic classification.</title>
        <authorList>
            <person name="Goeker M."/>
        </authorList>
    </citation>
    <scope>NUCLEOTIDE SEQUENCE [LARGE SCALE GENOMIC DNA]</scope>
    <source>
        <strain evidence="2 3">DSM 44704</strain>
    </source>
</reference>
<dbReference type="RefSeq" id="WP_170160115.1">
    <property type="nucleotide sequence ID" value="NZ_QJKF01000034.1"/>
</dbReference>
<accession>A0A318JJX6</accession>
<evidence type="ECO:0000256" key="1">
    <source>
        <dbReference type="SAM" id="Phobius"/>
    </source>
</evidence>
<evidence type="ECO:0000313" key="3">
    <source>
        <dbReference type="Proteomes" id="UP000247569"/>
    </source>
</evidence>